<sequence length="190" mass="21476">MWTLSLATSFQKATDRQLLRGVPVTEAARALYETQDFVLLSHSLTTPDEDLPPEGPVFNYGNELGQELFQYSWDELMTTSSSKTVKTDNDEAMEARKELMQRMESEDYAEFDGVRVDKEGNEFLIEHGILWNVRAPPKASDNDDEPKEGKRKEAPKGPLIGQAAVFWKWTPQPDGEVVEKAGLPPFQPDE</sequence>
<reference evidence="3" key="1">
    <citation type="submission" date="2020-10" db="EMBL/GenBank/DDBJ databases">
        <title>Unveiling of a novel bifunctional photoreceptor, Dualchrome1, isolated from a cosmopolitan green alga.</title>
        <authorList>
            <person name="Suzuki S."/>
            <person name="Kawachi M."/>
        </authorList>
    </citation>
    <scope>NUCLEOTIDE SEQUENCE</scope>
    <source>
        <strain evidence="3">NIES 2893</strain>
    </source>
</reference>
<dbReference type="InterPro" id="IPR013978">
    <property type="entry name" value="MEKHLA"/>
</dbReference>
<organism evidence="3 4">
    <name type="scientific">Pycnococcus provasolii</name>
    <dbReference type="NCBI Taxonomy" id="41880"/>
    <lineage>
        <taxon>Eukaryota</taxon>
        <taxon>Viridiplantae</taxon>
        <taxon>Chlorophyta</taxon>
        <taxon>Pseudoscourfieldiophyceae</taxon>
        <taxon>Pseudoscourfieldiales</taxon>
        <taxon>Pycnococcaceae</taxon>
        <taxon>Pycnococcus</taxon>
    </lineage>
</organism>
<comment type="caution">
    <text evidence="3">The sequence shown here is derived from an EMBL/GenBank/DDBJ whole genome shotgun (WGS) entry which is preliminary data.</text>
</comment>
<dbReference type="EMBL" id="BNJQ01000034">
    <property type="protein sequence ID" value="GHP11361.1"/>
    <property type="molecule type" value="Genomic_DNA"/>
</dbReference>
<evidence type="ECO:0000256" key="1">
    <source>
        <dbReference type="SAM" id="MobiDB-lite"/>
    </source>
</evidence>
<name>A0A830I0W2_9CHLO</name>
<accession>A0A830I0W2</accession>
<dbReference type="OrthoDB" id="10266517at2759"/>
<keyword evidence="4" id="KW-1185">Reference proteome</keyword>
<protein>
    <recommendedName>
        <fullName evidence="2">MEKHLA domain-containing protein</fullName>
    </recommendedName>
</protein>
<feature type="region of interest" description="Disordered" evidence="1">
    <location>
        <begin position="135"/>
        <end position="163"/>
    </location>
</feature>
<feature type="domain" description="MEKHLA" evidence="2">
    <location>
        <begin position="2"/>
        <end position="134"/>
    </location>
</feature>
<evidence type="ECO:0000259" key="2">
    <source>
        <dbReference type="Pfam" id="PF08670"/>
    </source>
</evidence>
<gene>
    <name evidence="3" type="ORF">PPROV_001008900</name>
</gene>
<evidence type="ECO:0000313" key="3">
    <source>
        <dbReference type="EMBL" id="GHP11361.1"/>
    </source>
</evidence>
<evidence type="ECO:0000313" key="4">
    <source>
        <dbReference type="Proteomes" id="UP000660262"/>
    </source>
</evidence>
<dbReference type="Pfam" id="PF08670">
    <property type="entry name" value="MEKHLA"/>
    <property type="match status" value="1"/>
</dbReference>
<proteinExistence type="predicted"/>
<dbReference type="Proteomes" id="UP000660262">
    <property type="component" value="Unassembled WGS sequence"/>
</dbReference>
<dbReference type="AlphaFoldDB" id="A0A830I0W2"/>